<dbReference type="Proteomes" id="UP000076555">
    <property type="component" value="Unassembled WGS sequence"/>
</dbReference>
<dbReference type="InterPro" id="IPR045572">
    <property type="entry name" value="RE_endonuc_C"/>
</dbReference>
<dbReference type="OrthoDB" id="9802848at2"/>
<evidence type="ECO:0000259" key="1">
    <source>
        <dbReference type="Pfam" id="PF19778"/>
    </source>
</evidence>
<feature type="domain" description="Type III restriction enzyme C-terminal endonuclease" evidence="1">
    <location>
        <begin position="20"/>
        <end position="137"/>
    </location>
</feature>
<dbReference type="Pfam" id="PF19778">
    <property type="entry name" value="RE_endonuc"/>
    <property type="match status" value="1"/>
</dbReference>
<protein>
    <recommendedName>
        <fullName evidence="1">Type III restriction enzyme C-terminal endonuclease domain-containing protein</fullName>
    </recommendedName>
</protein>
<evidence type="ECO:0000313" key="2">
    <source>
        <dbReference type="EMBL" id="KZL51558.1"/>
    </source>
</evidence>
<dbReference type="EMBL" id="LWAJ01000015">
    <property type="protein sequence ID" value="KZL51558.1"/>
    <property type="molecule type" value="Genomic_DNA"/>
</dbReference>
<dbReference type="REBASE" id="159125">
    <property type="entry name" value="Nsp596ORF1475P"/>
</dbReference>
<comment type="caution">
    <text evidence="2">The sequence shown here is derived from an EMBL/GenBank/DDBJ whole genome shotgun (WGS) entry which is preliminary data.</text>
</comment>
<dbReference type="GO" id="GO:0015668">
    <property type="term" value="F:type III site-specific deoxyribonuclease activity"/>
    <property type="evidence" value="ECO:0007669"/>
    <property type="project" value="InterPro"/>
</dbReference>
<accession>A0A166KUE9</accession>
<gene>
    <name evidence="2" type="ORF">A2T98_01470</name>
</gene>
<organism evidence="2 3">
    <name type="scientific">Nodularia spumigena CENA596</name>
    <dbReference type="NCBI Taxonomy" id="1819295"/>
    <lineage>
        <taxon>Bacteria</taxon>
        <taxon>Bacillati</taxon>
        <taxon>Cyanobacteriota</taxon>
        <taxon>Cyanophyceae</taxon>
        <taxon>Nostocales</taxon>
        <taxon>Nodulariaceae</taxon>
        <taxon>Nodularia</taxon>
    </lineage>
</organism>
<evidence type="ECO:0000313" key="3">
    <source>
        <dbReference type="Proteomes" id="UP000076555"/>
    </source>
</evidence>
<reference evidence="2 3" key="1">
    <citation type="submission" date="2016-04" db="EMBL/GenBank/DDBJ databases">
        <title>Draft Genome Assembly of the Bloom-forming Cyanobacterium Nodularia spumigena Strain CENA596 in Shrimp Production Ponds.</title>
        <authorList>
            <person name="Popin R.V."/>
            <person name="Rigonato J."/>
            <person name="Abreu V.A."/>
            <person name="Andreote A.P."/>
            <person name="Silveira S.B."/>
            <person name="Odebrecht C."/>
            <person name="Fiore M.F."/>
        </authorList>
    </citation>
    <scope>NUCLEOTIDE SEQUENCE [LARGE SCALE GENOMIC DNA]</scope>
    <source>
        <strain evidence="2 3">CENA596</strain>
    </source>
</reference>
<proteinExistence type="predicted"/>
<dbReference type="RefSeq" id="WP_063871255.1">
    <property type="nucleotide sequence ID" value="NZ_CAWMRI010000015.1"/>
</dbReference>
<sequence>MTQFQDEIETWQEYLIPANRSVYDHVIIDSQAENIQDSIEGKFVADLEKRDDVQLFVKLPNWFTVPTPVGEYNPDWAIIMEDRDEHGEAVGKPLLYLIRETKGTTNLDELRPDERRKILCGKKHFNQALGVDYEVNIERVL</sequence>
<name>A0A166KUE9_NODSP</name>
<dbReference type="AlphaFoldDB" id="A0A166KUE9"/>